<dbReference type="GO" id="GO:0000287">
    <property type="term" value="F:magnesium ion binding"/>
    <property type="evidence" value="ECO:0007669"/>
    <property type="project" value="InterPro"/>
</dbReference>
<keyword evidence="1" id="KW-0540">Nuclease</keyword>
<dbReference type="Proteomes" id="UP000518887">
    <property type="component" value="Unassembled WGS sequence"/>
</dbReference>
<comment type="caution">
    <text evidence="1">The sequence shown here is derived from an EMBL/GenBank/DDBJ whole genome shotgun (WGS) entry which is preliminary data.</text>
</comment>
<sequence>MNYIFTLRGEVPAKKNNRQTLPNKKTIPSKNYQKWHEMALFSLIFQRKSQKLEKPLNQELHIEITLTHGDFRRRDGDNATSSILDTLMDSNIIEDDTWHFCRKITVENLYKKNEPSCTIRITDYK</sequence>
<dbReference type="AlphaFoldDB" id="A0A7W8GBN7"/>
<dbReference type="InterPro" id="IPR036614">
    <property type="entry name" value="RusA-like_sf"/>
</dbReference>
<dbReference type="GO" id="GO:0006281">
    <property type="term" value="P:DNA repair"/>
    <property type="evidence" value="ECO:0007669"/>
    <property type="project" value="InterPro"/>
</dbReference>
<keyword evidence="1" id="KW-0378">Hydrolase</keyword>
<keyword evidence="2" id="KW-1185">Reference proteome</keyword>
<dbReference type="SUPFAM" id="SSF103084">
    <property type="entry name" value="Holliday junction resolvase RusA"/>
    <property type="match status" value="1"/>
</dbReference>
<reference evidence="1 2" key="1">
    <citation type="submission" date="2020-08" db="EMBL/GenBank/DDBJ databases">
        <title>Genomic Encyclopedia of Type Strains, Phase IV (KMG-IV): sequencing the most valuable type-strain genomes for metagenomic binning, comparative biology and taxonomic classification.</title>
        <authorList>
            <person name="Goeker M."/>
        </authorList>
    </citation>
    <scope>NUCLEOTIDE SEQUENCE [LARGE SCALE GENOMIC DNA]</scope>
    <source>
        <strain evidence="1 2">DSM 103462</strain>
    </source>
</reference>
<dbReference type="GO" id="GO:0006310">
    <property type="term" value="P:DNA recombination"/>
    <property type="evidence" value="ECO:0007669"/>
    <property type="project" value="InterPro"/>
</dbReference>
<accession>A0A7W8GBN7</accession>
<name>A0A7W8GBN7_9SPIR</name>
<keyword evidence="1" id="KW-0255">Endonuclease</keyword>
<organism evidence="1 2">
    <name type="scientific">Treponema ruminis</name>
    <dbReference type="NCBI Taxonomy" id="744515"/>
    <lineage>
        <taxon>Bacteria</taxon>
        <taxon>Pseudomonadati</taxon>
        <taxon>Spirochaetota</taxon>
        <taxon>Spirochaetia</taxon>
        <taxon>Spirochaetales</taxon>
        <taxon>Treponemataceae</taxon>
        <taxon>Treponema</taxon>
    </lineage>
</organism>
<dbReference type="RefSeq" id="WP_184661690.1">
    <property type="nucleotide sequence ID" value="NZ_CP031518.1"/>
</dbReference>
<dbReference type="Gene3D" id="3.30.1330.70">
    <property type="entry name" value="Holliday junction resolvase RusA"/>
    <property type="match status" value="1"/>
</dbReference>
<dbReference type="GO" id="GO:0004519">
    <property type="term" value="F:endonuclease activity"/>
    <property type="evidence" value="ECO:0007669"/>
    <property type="project" value="UniProtKB-KW"/>
</dbReference>
<gene>
    <name evidence="1" type="ORF">HNP76_002841</name>
</gene>
<evidence type="ECO:0000313" key="2">
    <source>
        <dbReference type="Proteomes" id="UP000518887"/>
    </source>
</evidence>
<evidence type="ECO:0000313" key="1">
    <source>
        <dbReference type="EMBL" id="MBB5227441.1"/>
    </source>
</evidence>
<protein>
    <submittedName>
        <fullName evidence="1">Holliday junction resolvase RusA-like endonuclease</fullName>
    </submittedName>
</protein>
<dbReference type="InterPro" id="IPR008822">
    <property type="entry name" value="Endonuclease_RusA-like"/>
</dbReference>
<proteinExistence type="predicted"/>
<dbReference type="EMBL" id="JACHFQ010000011">
    <property type="protein sequence ID" value="MBB5227441.1"/>
    <property type="molecule type" value="Genomic_DNA"/>
</dbReference>
<dbReference type="Pfam" id="PF05866">
    <property type="entry name" value="RusA"/>
    <property type="match status" value="1"/>
</dbReference>